<proteinExistence type="predicted"/>
<dbReference type="RefSeq" id="XP_002767281.1">
    <property type="nucleotide sequence ID" value="XM_002767235.1"/>
</dbReference>
<evidence type="ECO:0000256" key="1">
    <source>
        <dbReference type="SAM" id="MobiDB-lite"/>
    </source>
</evidence>
<feature type="region of interest" description="Disordered" evidence="1">
    <location>
        <begin position="161"/>
        <end position="247"/>
    </location>
</feature>
<dbReference type="GeneID" id="9049696"/>
<dbReference type="Proteomes" id="UP000007800">
    <property type="component" value="Unassembled WGS sequence"/>
</dbReference>
<keyword evidence="3" id="KW-1185">Reference proteome</keyword>
<accession>C5LT31</accession>
<name>C5LT31_PERM5</name>
<dbReference type="OrthoDB" id="466861at2759"/>
<evidence type="ECO:0000313" key="2">
    <source>
        <dbReference type="EMBL" id="EEQ99998.1"/>
    </source>
</evidence>
<dbReference type="InParanoid" id="C5LT31"/>
<sequence>MVPDLTVVADPQKSTACSNVKVRPVCGPVDPKVEETAVERVLRLRNVLSGRLATRSGDAGPRSSTAPLLTFDKLRYDVGEEEDGEEGLVVEFTDRRRKSCGRNTLRKFLDRSKAFGSSRRPATARPRETPPKERIVEPVVRVDDPLGDDTSTFIEVKQRRKLRRSVSEPDMSVVPEPTALEGLPEECNSEPEALGTGVDLAARGGQKRRRKKMRKNQFIDDAASVSGSSGGDEDDEEEDGRGIGSTL</sequence>
<feature type="compositionally biased region" description="Basic and acidic residues" evidence="1">
    <location>
        <begin position="125"/>
        <end position="134"/>
    </location>
</feature>
<protein>
    <submittedName>
        <fullName evidence="2">Uncharacterized protein</fullName>
    </submittedName>
</protein>
<evidence type="ECO:0000313" key="3">
    <source>
        <dbReference type="Proteomes" id="UP000007800"/>
    </source>
</evidence>
<feature type="compositionally biased region" description="Basic residues" evidence="1">
    <location>
        <begin position="205"/>
        <end position="215"/>
    </location>
</feature>
<dbReference type="EMBL" id="GG685288">
    <property type="protein sequence ID" value="EEQ99998.1"/>
    <property type="molecule type" value="Genomic_DNA"/>
</dbReference>
<feature type="region of interest" description="Disordered" evidence="1">
    <location>
        <begin position="113"/>
        <end position="134"/>
    </location>
</feature>
<dbReference type="AlphaFoldDB" id="C5LT31"/>
<gene>
    <name evidence="2" type="ORF">Pmar_PMAR024477</name>
</gene>
<reference evidence="2 3" key="1">
    <citation type="submission" date="2008-07" db="EMBL/GenBank/DDBJ databases">
        <authorList>
            <person name="El-Sayed N."/>
            <person name="Caler E."/>
            <person name="Inman J."/>
            <person name="Amedeo P."/>
            <person name="Hass B."/>
            <person name="Wortman J."/>
        </authorList>
    </citation>
    <scope>NUCLEOTIDE SEQUENCE [LARGE SCALE GENOMIC DNA]</scope>
    <source>
        <strain evidence="3">ATCC 50983 / TXsc</strain>
    </source>
</reference>
<organism evidence="3">
    <name type="scientific">Perkinsus marinus (strain ATCC 50983 / TXsc)</name>
    <dbReference type="NCBI Taxonomy" id="423536"/>
    <lineage>
        <taxon>Eukaryota</taxon>
        <taxon>Sar</taxon>
        <taxon>Alveolata</taxon>
        <taxon>Perkinsozoa</taxon>
        <taxon>Perkinsea</taxon>
        <taxon>Perkinsida</taxon>
        <taxon>Perkinsidae</taxon>
        <taxon>Perkinsus</taxon>
    </lineage>
</organism>